<dbReference type="EMBL" id="JAOPHQ010000115">
    <property type="protein sequence ID" value="KAK0155737.1"/>
    <property type="molecule type" value="Genomic_DNA"/>
</dbReference>
<accession>A0AA47PDH6</accession>
<organism evidence="1 2">
    <name type="scientific">Merluccius polli</name>
    <name type="common">Benguela hake</name>
    <name type="synonym">Merluccius cadenati</name>
    <dbReference type="NCBI Taxonomy" id="89951"/>
    <lineage>
        <taxon>Eukaryota</taxon>
        <taxon>Metazoa</taxon>
        <taxon>Chordata</taxon>
        <taxon>Craniata</taxon>
        <taxon>Vertebrata</taxon>
        <taxon>Euteleostomi</taxon>
        <taxon>Actinopterygii</taxon>
        <taxon>Neopterygii</taxon>
        <taxon>Teleostei</taxon>
        <taxon>Neoteleostei</taxon>
        <taxon>Acanthomorphata</taxon>
        <taxon>Zeiogadaria</taxon>
        <taxon>Gadariae</taxon>
        <taxon>Gadiformes</taxon>
        <taxon>Gadoidei</taxon>
        <taxon>Merlucciidae</taxon>
        <taxon>Merluccius</taxon>
    </lineage>
</organism>
<dbReference type="AlphaFoldDB" id="A0AA47PDH6"/>
<sequence length="434" mass="48694">MQIAPVCPRHGMVYKNILLGIILLRSPHKRSLHSSATFVTTISFPRIDAVAHVIDEKRNRIHCDKAEMLIFIQKNLPLTHKDNLKTINQVLGDNDCHVEASVVEELATVLCSSHPIQKAIVKQGPLSTSWKRKSYYIRKFGVVSPVEYILDKRNKKSLQYVSVLKILQQILNSDSILIKTANLKGKYQSPESDKAVYSCPFDGEFFRNNTLLSKDCAISLNLYIDKICNPIGTSQRKHKICALYWTLGNLSPGCQTSLSSIHLALLVRSNDLKVYGYEAVLEPLTCDLISLEQQVREMCKGTVQCVIADNLGAHSIAGFLESFSKWSSSKSEIQTKQVDSGAFTSRTEDLHSDHLKTIEEQSLNNVCGAKRRCVLSEKLSHFKVTTGIVPAEIALCLSIFTSKKYFTLAYLNKSILHFPFKWTDKVNCLSVAND</sequence>
<protein>
    <submittedName>
        <fullName evidence="1">Uncharacterized protein</fullName>
    </submittedName>
</protein>
<proteinExistence type="predicted"/>
<comment type="caution">
    <text evidence="1">The sequence shown here is derived from an EMBL/GenBank/DDBJ whole genome shotgun (WGS) entry which is preliminary data.</text>
</comment>
<gene>
    <name evidence="1" type="ORF">N1851_001767</name>
</gene>
<evidence type="ECO:0000313" key="1">
    <source>
        <dbReference type="EMBL" id="KAK0155737.1"/>
    </source>
</evidence>
<dbReference type="Proteomes" id="UP001174136">
    <property type="component" value="Unassembled WGS sequence"/>
</dbReference>
<evidence type="ECO:0000313" key="2">
    <source>
        <dbReference type="Proteomes" id="UP001174136"/>
    </source>
</evidence>
<name>A0AA47PDH6_MERPO</name>
<reference evidence="1" key="1">
    <citation type="journal article" date="2023" name="Front. Mar. Sci.">
        <title>A new Merluccius polli reference genome to investigate the effects of global change in West African waters.</title>
        <authorList>
            <person name="Mateo J.L."/>
            <person name="Blanco-Fernandez C."/>
            <person name="Garcia-Vazquez E."/>
            <person name="Machado-Schiaffino G."/>
        </authorList>
    </citation>
    <scope>NUCLEOTIDE SEQUENCE</scope>
    <source>
        <strain evidence="1">C29</strain>
        <tissue evidence="1">Fin</tissue>
    </source>
</reference>
<keyword evidence="2" id="KW-1185">Reference proteome</keyword>